<keyword evidence="1" id="KW-1185">Reference proteome</keyword>
<evidence type="ECO:0000313" key="2">
    <source>
        <dbReference type="WBParaSite" id="Pan_g23842.t1"/>
    </source>
</evidence>
<organism evidence="1 2">
    <name type="scientific">Panagrellus redivivus</name>
    <name type="common">Microworm</name>
    <dbReference type="NCBI Taxonomy" id="6233"/>
    <lineage>
        <taxon>Eukaryota</taxon>
        <taxon>Metazoa</taxon>
        <taxon>Ecdysozoa</taxon>
        <taxon>Nematoda</taxon>
        <taxon>Chromadorea</taxon>
        <taxon>Rhabditida</taxon>
        <taxon>Tylenchina</taxon>
        <taxon>Panagrolaimomorpha</taxon>
        <taxon>Panagrolaimoidea</taxon>
        <taxon>Panagrolaimidae</taxon>
        <taxon>Panagrellus</taxon>
    </lineage>
</organism>
<dbReference type="Proteomes" id="UP000492821">
    <property type="component" value="Unassembled WGS sequence"/>
</dbReference>
<protein>
    <submittedName>
        <fullName evidence="2">F-box domain-containing protein</fullName>
    </submittedName>
</protein>
<reference evidence="1" key="1">
    <citation type="journal article" date="2013" name="Genetics">
        <title>The draft genome and transcriptome of Panagrellus redivivus are shaped by the harsh demands of a free-living lifestyle.</title>
        <authorList>
            <person name="Srinivasan J."/>
            <person name="Dillman A.R."/>
            <person name="Macchietto M.G."/>
            <person name="Heikkinen L."/>
            <person name="Lakso M."/>
            <person name="Fracchia K.M."/>
            <person name="Antoshechkin I."/>
            <person name="Mortazavi A."/>
            <person name="Wong G."/>
            <person name="Sternberg P.W."/>
        </authorList>
    </citation>
    <scope>NUCLEOTIDE SEQUENCE [LARGE SCALE GENOMIC DNA]</scope>
    <source>
        <strain evidence="1">MT8872</strain>
    </source>
</reference>
<sequence length="204" mass="23505">MPYPILNLPYGLQQRLCELSTPRERYLIQTAAGLMKHHLKPIQHTRILEADLYEAFFDHTLLKIDQLEFFYSSMSDSILQRISSKCLAPVRKFEAGNVKDCDAVNIGRLLELYPSLEKVNLCRLSMNVDKNWMNDILKLKKRGFKKLSLEGTFDNLLNFSRDELVQLFTTQDKKFVLTLIVLDVPPANALDTISKLVDGLQDDE</sequence>
<evidence type="ECO:0000313" key="1">
    <source>
        <dbReference type="Proteomes" id="UP000492821"/>
    </source>
</evidence>
<dbReference type="AlphaFoldDB" id="A0A7E4VRU2"/>
<reference evidence="2" key="2">
    <citation type="submission" date="2020-10" db="UniProtKB">
        <authorList>
            <consortium name="WormBaseParasite"/>
        </authorList>
    </citation>
    <scope>IDENTIFICATION</scope>
</reference>
<accession>A0A7E4VRU2</accession>
<name>A0A7E4VRU2_PANRE</name>
<dbReference type="WBParaSite" id="Pan_g23842.t1">
    <property type="protein sequence ID" value="Pan_g23842.t1"/>
    <property type="gene ID" value="Pan_g23842"/>
</dbReference>
<proteinExistence type="predicted"/>